<name>A0A410RWL9_CORCK</name>
<evidence type="ECO:0000313" key="2">
    <source>
        <dbReference type="Proteomes" id="UP000288758"/>
    </source>
</evidence>
<proteinExistence type="predicted"/>
<protein>
    <submittedName>
        <fullName evidence="1">Uncharacterized protein</fullName>
    </submittedName>
</protein>
<organism evidence="1 2">
    <name type="scientific">Corallococcus coralloides</name>
    <name type="common">Myxococcus coralloides</name>
    <dbReference type="NCBI Taxonomy" id="184914"/>
    <lineage>
        <taxon>Bacteria</taxon>
        <taxon>Pseudomonadati</taxon>
        <taxon>Myxococcota</taxon>
        <taxon>Myxococcia</taxon>
        <taxon>Myxococcales</taxon>
        <taxon>Cystobacterineae</taxon>
        <taxon>Myxococcaceae</taxon>
        <taxon>Corallococcus</taxon>
    </lineage>
</organism>
<dbReference type="AlphaFoldDB" id="A0A410RWL9"/>
<sequence length="253" mass="27940">MKHAMAETTDARPPNAVPPSLARVAFHAVAAGLTPLIPVPFLDDYALRQVREQSVRDQLKEKGLKAPEKAVAVLAGSYDGRSLGGRLVSYLKAVALFPVRKVFRKVFFVLWVKDCVDLTSVCLHHGYLLHHALERGDLDAASLQGDAPQKVQAAIVAACAEMDARPINQALRRLFRSSRVLMAEATRVFLEPKRGGTRVPDPKTENAEVKSLTDRLLQEMWEERGYFTALQAHYDKHLKRGPASTEPQPATGT</sequence>
<gene>
    <name evidence="1" type="ORF">EJ065_4693</name>
</gene>
<dbReference type="Proteomes" id="UP000288758">
    <property type="component" value="Chromosome"/>
</dbReference>
<dbReference type="EMBL" id="CP034669">
    <property type="protein sequence ID" value="QAT86241.1"/>
    <property type="molecule type" value="Genomic_DNA"/>
</dbReference>
<reference evidence="1 2" key="1">
    <citation type="submission" date="2018-12" db="EMBL/GenBank/DDBJ databases">
        <title>Complete Genome Sequence of the Corallopyronin A producing Myxobacterium Corallococcus coralloides B035.</title>
        <authorList>
            <person name="Bouhired S.M."/>
            <person name="Rupp O."/>
            <person name="Blom J."/>
            <person name="Schaeberle T.F."/>
            <person name="Kehraus S."/>
            <person name="Schiefer A."/>
            <person name="Pfarr K."/>
            <person name="Goesmann A."/>
            <person name="Hoerauf A."/>
            <person name="Koenig G.M."/>
        </authorList>
    </citation>
    <scope>NUCLEOTIDE SEQUENCE [LARGE SCALE GENOMIC DNA]</scope>
    <source>
        <strain evidence="1 2">B035</strain>
    </source>
</reference>
<evidence type="ECO:0000313" key="1">
    <source>
        <dbReference type="EMBL" id="QAT86241.1"/>
    </source>
</evidence>
<accession>A0A410RWL9</accession>